<evidence type="ECO:0000313" key="1">
    <source>
        <dbReference type="EMBL" id="TAX80893.1"/>
    </source>
</evidence>
<evidence type="ECO:0000313" key="3">
    <source>
        <dbReference type="Proteomes" id="UP000291659"/>
    </source>
</evidence>
<sequence>MPILVKLTGSFSNTGSAAKLPQHTGRSLSINACQTPGRVRQALTNRSVHALFRPIFLSALEGFENPCCRLKPHARI</sequence>
<proteinExistence type="predicted"/>
<dbReference type="Proteomes" id="UP000291892">
    <property type="component" value="Unassembled WGS sequence"/>
</dbReference>
<evidence type="ECO:0000313" key="2">
    <source>
        <dbReference type="EMBL" id="TBF18121.1"/>
    </source>
</evidence>
<organism evidence="2 4">
    <name type="scientific">Rhizobium ruizarguesonis</name>
    <dbReference type="NCBI Taxonomy" id="2081791"/>
    <lineage>
        <taxon>Bacteria</taxon>
        <taxon>Pseudomonadati</taxon>
        <taxon>Pseudomonadota</taxon>
        <taxon>Alphaproteobacteria</taxon>
        <taxon>Hyphomicrobiales</taxon>
        <taxon>Rhizobiaceae</taxon>
        <taxon>Rhizobium/Agrobacterium group</taxon>
        <taxon>Rhizobium</taxon>
    </lineage>
</organism>
<name>A0AAE8QBQ9_9HYPH</name>
<dbReference type="Proteomes" id="UP000291659">
    <property type="component" value="Unassembled WGS sequence"/>
</dbReference>
<comment type="caution">
    <text evidence="2">The sequence shown here is derived from an EMBL/GenBank/DDBJ whole genome shotgun (WGS) entry which is preliminary data.</text>
</comment>
<reference evidence="3 4" key="1">
    <citation type="submission" date="2019-02" db="EMBL/GenBank/DDBJ databases">
        <title>The genomic architecture of introgression among sibling species of bacteria.</title>
        <authorList>
            <person name="Cavassim M.I.A."/>
            <person name="Moeskjaer S."/>
            <person name="Moslemi C."/>
            <person name="Fields B."/>
            <person name="Bachmann A."/>
            <person name="Vilhjalmsson B."/>
            <person name="Schierup M.H."/>
            <person name="Young J.P.W."/>
            <person name="Andersen S.U."/>
        </authorList>
    </citation>
    <scope>NUCLEOTIDE SEQUENCE [LARGE SCALE GENOMIC DNA]</scope>
    <source>
        <strain evidence="1 3">SM141A</strain>
        <strain evidence="2 4">SM42</strain>
    </source>
</reference>
<protein>
    <submittedName>
        <fullName evidence="2">Uncharacterized protein</fullName>
    </submittedName>
</protein>
<keyword evidence="3" id="KW-1185">Reference proteome</keyword>
<dbReference type="EMBL" id="SIOX01000001">
    <property type="protein sequence ID" value="TAX80893.1"/>
    <property type="molecule type" value="Genomic_DNA"/>
</dbReference>
<evidence type="ECO:0000313" key="4">
    <source>
        <dbReference type="Proteomes" id="UP000291892"/>
    </source>
</evidence>
<dbReference type="AlphaFoldDB" id="A0AAE8QBQ9"/>
<gene>
    <name evidence="2" type="ORF">ELG94_06915</name>
    <name evidence="1" type="ORF">ELH98_07360</name>
</gene>
<accession>A0AAE8QBQ9</accession>
<dbReference type="EMBL" id="SIKX01000001">
    <property type="protein sequence ID" value="TBF18121.1"/>
    <property type="molecule type" value="Genomic_DNA"/>
</dbReference>